<accession>M0PI19</accession>
<evidence type="ECO:0000313" key="2">
    <source>
        <dbReference type="Proteomes" id="UP000011546"/>
    </source>
</evidence>
<dbReference type="AlphaFoldDB" id="M0PI19"/>
<evidence type="ECO:0000313" key="1">
    <source>
        <dbReference type="EMBL" id="EMA69259.1"/>
    </source>
</evidence>
<protein>
    <submittedName>
        <fullName evidence="1">Uncharacterized protein</fullName>
    </submittedName>
</protein>
<keyword evidence="2" id="KW-1185">Reference proteome</keyword>
<sequence>MCFDCDLLELFHSWDVRHAAEQYERCDRPFSTPRIVTTSDLHRAGLFFEPLATVLDSFPVEILWWAGNHKQRSLRALHLTG</sequence>
<proteinExistence type="predicted"/>
<dbReference type="Proteomes" id="UP000011546">
    <property type="component" value="Unassembled WGS sequence"/>
</dbReference>
<dbReference type="EMBL" id="AOJH01000012">
    <property type="protein sequence ID" value="EMA69259.1"/>
    <property type="molecule type" value="Genomic_DNA"/>
</dbReference>
<reference evidence="1 2" key="1">
    <citation type="journal article" date="2014" name="PLoS Genet.">
        <title>Phylogenetically driven sequencing of extremely halophilic archaea reveals strategies for static and dynamic osmo-response.</title>
        <authorList>
            <person name="Becker E.A."/>
            <person name="Seitzer P.M."/>
            <person name="Tritt A."/>
            <person name="Larsen D."/>
            <person name="Krusor M."/>
            <person name="Yao A.I."/>
            <person name="Wu D."/>
            <person name="Madern D."/>
            <person name="Eisen J.A."/>
            <person name="Darling A.E."/>
            <person name="Facciotti M.T."/>
        </authorList>
    </citation>
    <scope>NUCLEOTIDE SEQUENCE [LARGE SCALE GENOMIC DNA]</scope>
    <source>
        <strain evidence="1 2">JCM 14978</strain>
    </source>
</reference>
<organism evidence="1 2">
    <name type="scientific">Halorubrum kocurii JCM 14978</name>
    <dbReference type="NCBI Taxonomy" id="1230456"/>
    <lineage>
        <taxon>Archaea</taxon>
        <taxon>Methanobacteriati</taxon>
        <taxon>Methanobacteriota</taxon>
        <taxon>Stenosarchaea group</taxon>
        <taxon>Halobacteria</taxon>
        <taxon>Halobacteriales</taxon>
        <taxon>Haloferacaceae</taxon>
        <taxon>Halorubrum</taxon>
    </lineage>
</organism>
<gene>
    <name evidence="1" type="ORF">C468_01780</name>
</gene>
<comment type="caution">
    <text evidence="1">The sequence shown here is derived from an EMBL/GenBank/DDBJ whole genome shotgun (WGS) entry which is preliminary data.</text>
</comment>
<name>M0PI19_9EURY</name>